<proteinExistence type="predicted"/>
<gene>
    <name evidence="2" type="ORF">GMO17_13645</name>
</gene>
<dbReference type="EMBL" id="CP046441">
    <property type="protein sequence ID" value="QGT82154.1"/>
    <property type="molecule type" value="Genomic_DNA"/>
</dbReference>
<dbReference type="Proteomes" id="UP000423413">
    <property type="component" value="Chromosome"/>
</dbReference>
<organism evidence="2 3">
    <name type="scientific">Pseudomonas coronafaciens pv. coronafaciens</name>
    <dbReference type="NCBI Taxonomy" id="235275"/>
    <lineage>
        <taxon>Bacteria</taxon>
        <taxon>Pseudomonadati</taxon>
        <taxon>Pseudomonadota</taxon>
        <taxon>Gammaproteobacteria</taxon>
        <taxon>Pseudomonadales</taxon>
        <taxon>Pseudomonadaceae</taxon>
        <taxon>Pseudomonas</taxon>
        <taxon>Pseudomonas coronafaciens</taxon>
    </lineage>
</organism>
<protein>
    <submittedName>
        <fullName evidence="2">FAD-NAD(P)-binding domain protein</fullName>
    </submittedName>
</protein>
<dbReference type="InterPro" id="IPR052189">
    <property type="entry name" value="L-asp_N-monooxygenase_NS-form"/>
</dbReference>
<dbReference type="Pfam" id="PF13454">
    <property type="entry name" value="NAD_binding_9"/>
    <property type="match status" value="1"/>
</dbReference>
<dbReference type="RefSeq" id="WP_122355567.1">
    <property type="nucleotide sequence ID" value="NZ_CP046441.1"/>
</dbReference>
<dbReference type="SUPFAM" id="SSF51971">
    <property type="entry name" value="Nucleotide-binding domain"/>
    <property type="match status" value="1"/>
</dbReference>
<evidence type="ECO:0000313" key="3">
    <source>
        <dbReference type="Proteomes" id="UP000423413"/>
    </source>
</evidence>
<reference evidence="2 3" key="1">
    <citation type="submission" date="2019-11" db="EMBL/GenBank/DDBJ databases">
        <title>Complete genome sequence of Pseudomonas syringae pv. coronafaciens isolate B19001 originated in imported oat cereal.</title>
        <authorList>
            <person name="Kim S.M."/>
            <person name="Lee B.C."/>
            <person name="Seo S.J."/>
            <person name="Lee J.E."/>
            <person name="Choi N.J."/>
            <person name="Park J.H."/>
        </authorList>
    </citation>
    <scope>NUCLEOTIDE SEQUENCE [LARGE SCALE GENOMIC DNA]</scope>
    <source>
        <strain evidence="2 3">B19001</strain>
    </source>
</reference>
<dbReference type="PANTHER" id="PTHR40254">
    <property type="entry name" value="BLR0577 PROTEIN"/>
    <property type="match status" value="1"/>
</dbReference>
<dbReference type="PANTHER" id="PTHR40254:SF1">
    <property type="entry name" value="BLR0577 PROTEIN"/>
    <property type="match status" value="1"/>
</dbReference>
<dbReference type="InterPro" id="IPR038732">
    <property type="entry name" value="HpyO/CreE_NAD-binding"/>
</dbReference>
<evidence type="ECO:0000313" key="2">
    <source>
        <dbReference type="EMBL" id="QGT82154.1"/>
    </source>
</evidence>
<sequence>MAMKTQIIAIIAIIGMGSRGLSVLEQLIGLSRHADRQPLQIEVFDPQPPGSGLHHAQQPDYLMLNTMAGQLSAFSAAFPACEPPGRTFLQWCHAEDVRLDERGHVSRDGQGRPVTFGDFLPRALLGRYLQHSYRFLLTQCPAHVQVRYHAEQVFSCRPQPDAAGFTLRSLNIAKDVDAVFLTSGHGPDAFGPQEVGDVVAIEGLGLTAMDRLASLTEGRGGRYVRDAGFAGWRYLASGREPRVFIYSRSGQPFRARPHWHSSSAAAFPRLFFTAATIARLREQKPGGQLDFTADVLPLIKDEMRAVFYQAKVRLDAPRQLASVQRMLGETDSRQALFAWLADQWGEFNPEQWLILRPWSGAMDAYEAWLVAWIKQDLALSRLGTAHSPICQALEVWRDYRDLLRSVVDRNGLTESSTLEFYRLWAGLSNRLVGGPQKERHEDLLALIEAGVVTVLAPTGDAQRKDIPLGSVICARVSSSGLSGASRSAKGVELINDLLAQGLIRPAHAWPADGIETDSLGRVIGREGQANARLWALGPAVEGCTFYNHYVPTPDPGCRALTEAHEAVKSCLEKLANLSSSCITFQFNKAV</sequence>
<accession>A0AAE6ULQ3</accession>
<name>A0AAE6ULQ3_9PSED</name>
<feature type="domain" description="FAD-dependent urate hydroxylase HpyO/Asp monooxygenase CreE-like FAD/NAD(P)-binding" evidence="1">
    <location>
        <begin position="12"/>
        <end position="185"/>
    </location>
</feature>
<evidence type="ECO:0000259" key="1">
    <source>
        <dbReference type="Pfam" id="PF13454"/>
    </source>
</evidence>
<dbReference type="AlphaFoldDB" id="A0AAE6ULQ3"/>